<keyword evidence="4" id="KW-1185">Reference proteome</keyword>
<dbReference type="OrthoDB" id="3700600at2"/>
<feature type="domain" description="VTT" evidence="2">
    <location>
        <begin position="42"/>
        <end position="145"/>
    </location>
</feature>
<name>A0A4P6EIQ0_9MICO</name>
<evidence type="ECO:0000256" key="1">
    <source>
        <dbReference type="SAM" id="Phobius"/>
    </source>
</evidence>
<evidence type="ECO:0000313" key="4">
    <source>
        <dbReference type="Proteomes" id="UP000291758"/>
    </source>
</evidence>
<dbReference type="EMBL" id="CP035495">
    <property type="protein sequence ID" value="QAY62314.1"/>
    <property type="molecule type" value="Genomic_DNA"/>
</dbReference>
<sequence length="154" mass="16211">MLAALATFGTSILSALVPFVNLEVYLGVLATRIGDDAAAALTCAAAAGLGTVVGKLVWYWLAARSMQSQWVAKKLSKESWKRTFDRWHTTLAGRPWLTAAVLLAASIAGVPPLLVMSLVAGALRVRLEVFVPTVAVGRAVRAWLILAGVGAVLT</sequence>
<keyword evidence="1" id="KW-0812">Transmembrane</keyword>
<dbReference type="KEGG" id="xyl:ET495_02445"/>
<dbReference type="InterPro" id="IPR032816">
    <property type="entry name" value="VTT_dom"/>
</dbReference>
<feature type="transmembrane region" description="Helical" evidence="1">
    <location>
        <begin position="38"/>
        <end position="61"/>
    </location>
</feature>
<feature type="transmembrane region" description="Helical" evidence="1">
    <location>
        <begin position="129"/>
        <end position="153"/>
    </location>
</feature>
<protein>
    <recommendedName>
        <fullName evidence="2">VTT domain-containing protein</fullName>
    </recommendedName>
</protein>
<dbReference type="Pfam" id="PF09335">
    <property type="entry name" value="VTT_dom"/>
    <property type="match status" value="1"/>
</dbReference>
<dbReference type="RefSeq" id="WP_129202338.1">
    <property type="nucleotide sequence ID" value="NZ_CP035495.1"/>
</dbReference>
<organism evidence="3 4">
    <name type="scientific">Xylanimonas allomyrinae</name>
    <dbReference type="NCBI Taxonomy" id="2509459"/>
    <lineage>
        <taxon>Bacteria</taxon>
        <taxon>Bacillati</taxon>
        <taxon>Actinomycetota</taxon>
        <taxon>Actinomycetes</taxon>
        <taxon>Micrococcales</taxon>
        <taxon>Promicromonosporaceae</taxon>
        <taxon>Xylanimonas</taxon>
    </lineage>
</organism>
<proteinExistence type="predicted"/>
<evidence type="ECO:0000313" key="3">
    <source>
        <dbReference type="EMBL" id="QAY62314.1"/>
    </source>
</evidence>
<keyword evidence="1" id="KW-0472">Membrane</keyword>
<keyword evidence="1" id="KW-1133">Transmembrane helix</keyword>
<feature type="transmembrane region" description="Helical" evidence="1">
    <location>
        <begin position="96"/>
        <end position="123"/>
    </location>
</feature>
<dbReference type="AlphaFoldDB" id="A0A4P6EIQ0"/>
<gene>
    <name evidence="3" type="ORF">ET495_02445</name>
</gene>
<dbReference type="Proteomes" id="UP000291758">
    <property type="component" value="Chromosome"/>
</dbReference>
<accession>A0A4P6EIQ0</accession>
<reference evidence="3 4" key="1">
    <citation type="submission" date="2019-01" db="EMBL/GenBank/DDBJ databases">
        <title>Genome sequencing of strain 2JSPR-7.</title>
        <authorList>
            <person name="Heo J."/>
            <person name="Kim S.-J."/>
            <person name="Kim J.-S."/>
            <person name="Hong S.-B."/>
            <person name="Kwon S.-W."/>
        </authorList>
    </citation>
    <scope>NUCLEOTIDE SEQUENCE [LARGE SCALE GENOMIC DNA]</scope>
    <source>
        <strain evidence="3 4">2JSPR-7</strain>
    </source>
</reference>
<evidence type="ECO:0000259" key="2">
    <source>
        <dbReference type="Pfam" id="PF09335"/>
    </source>
</evidence>